<dbReference type="InterPro" id="IPR029063">
    <property type="entry name" value="SAM-dependent_MTases_sf"/>
</dbReference>
<dbReference type="Gene3D" id="3.40.50.150">
    <property type="entry name" value="Vaccinia Virus protein VP39"/>
    <property type="match status" value="1"/>
</dbReference>
<dbReference type="Proteomes" id="UP000037020">
    <property type="component" value="Unassembled WGS sequence"/>
</dbReference>
<dbReference type="RefSeq" id="WP_030886949.1">
    <property type="nucleotide sequence ID" value="NZ_JBIRHZ010000003.1"/>
</dbReference>
<protein>
    <recommendedName>
        <fullName evidence="3">Protein-L-isoaspartate O-methyltransferase</fullName>
    </recommendedName>
</protein>
<evidence type="ECO:0008006" key="3">
    <source>
        <dbReference type="Google" id="ProtNLM"/>
    </source>
</evidence>
<accession>A0ABR5J426</accession>
<gene>
    <name evidence="1" type="ORF">ADK38_22915</name>
</gene>
<dbReference type="Pfam" id="PF01135">
    <property type="entry name" value="PCMT"/>
    <property type="match status" value="1"/>
</dbReference>
<dbReference type="SUPFAM" id="SSF53335">
    <property type="entry name" value="S-adenosyl-L-methionine-dependent methyltransferases"/>
    <property type="match status" value="1"/>
</dbReference>
<proteinExistence type="predicted"/>
<organism evidence="1 2">
    <name type="scientific">Streptomyces varsoviensis</name>
    <dbReference type="NCBI Taxonomy" id="67373"/>
    <lineage>
        <taxon>Bacteria</taxon>
        <taxon>Bacillati</taxon>
        <taxon>Actinomycetota</taxon>
        <taxon>Actinomycetes</taxon>
        <taxon>Kitasatosporales</taxon>
        <taxon>Streptomycetaceae</taxon>
        <taxon>Streptomyces</taxon>
    </lineage>
</organism>
<reference evidence="1 2" key="1">
    <citation type="submission" date="2015-07" db="EMBL/GenBank/DDBJ databases">
        <authorList>
            <person name="Ju K.-S."/>
            <person name="Doroghazi J.R."/>
            <person name="Metcalf W.W."/>
        </authorList>
    </citation>
    <scope>NUCLEOTIDE SEQUENCE [LARGE SCALE GENOMIC DNA]</scope>
    <source>
        <strain evidence="1 2">NRRL B-3589</strain>
    </source>
</reference>
<evidence type="ECO:0000313" key="2">
    <source>
        <dbReference type="Proteomes" id="UP000037020"/>
    </source>
</evidence>
<evidence type="ECO:0000313" key="1">
    <source>
        <dbReference type="EMBL" id="KOG87881.1"/>
    </source>
</evidence>
<name>A0ABR5J426_9ACTN</name>
<comment type="caution">
    <text evidence="1">The sequence shown here is derived from an EMBL/GenBank/DDBJ whole genome shotgun (WGS) entry which is preliminary data.</text>
</comment>
<sequence length="382" mass="41436">MTSPDWRPHAESLAAEVAHPQSRWRPAIASTPRHVFVPRWWGDGADGRTLGVGAGDPERWMRVAYSNTSLVTRIGSRHADHAEPGEKADGVPTSSSTLPWLVMRMYQHAKLADDSRTLVTTGSGYGTALACHRLTDALVTSIDVDPYLVAAATERLDSIGLRPTVRVCDITGPLPGTYDRVVSTVSLPSVPAPLLAALNPGGRLVTTLADTGLILTADKRADGGAVGQVECEGAGFMTAHHGDGYPPGPFEEMGAFKEKFEEKSDSEESVSPYPVVDVRQAWELWSTFSLEVPGVEHRFQRGDSRRTAWMAHPDGSWAKATALRDEPAHVVQGGPRRLWDELDRIRRQWLVDGRLHAYGARASITPDGVLTLSRGGWSVTVG</sequence>
<dbReference type="CDD" id="cd02440">
    <property type="entry name" value="AdoMet_MTases"/>
    <property type="match status" value="1"/>
</dbReference>
<dbReference type="EMBL" id="LGUT01001984">
    <property type="protein sequence ID" value="KOG87881.1"/>
    <property type="molecule type" value="Genomic_DNA"/>
</dbReference>
<keyword evidence="2" id="KW-1185">Reference proteome</keyword>